<dbReference type="EMBL" id="VZRB01000002">
    <property type="protein sequence ID" value="KAB1150049.1"/>
    <property type="molecule type" value="Genomic_DNA"/>
</dbReference>
<keyword evidence="1" id="KW-0862">Zinc</keyword>
<protein>
    <submittedName>
        <fullName evidence="2">PIG-L family deacetylase</fullName>
    </submittedName>
</protein>
<dbReference type="InterPro" id="IPR003737">
    <property type="entry name" value="GlcNAc_PI_deacetylase-related"/>
</dbReference>
<evidence type="ECO:0000313" key="2">
    <source>
        <dbReference type="EMBL" id="KAB1150049.1"/>
    </source>
</evidence>
<accession>A0A6H9V9S8</accession>
<gene>
    <name evidence="2" type="ORF">F7R91_04360</name>
</gene>
<reference evidence="2 3" key="1">
    <citation type="submission" date="2019-09" db="EMBL/GenBank/DDBJ databases">
        <title>Screening of Novel Bioactive Compounds from Soil-Associated.</title>
        <authorList>
            <person name="Zhao S."/>
        </authorList>
    </citation>
    <scope>NUCLEOTIDE SEQUENCE [LARGE SCALE GENOMIC DNA]</scope>
    <source>
        <strain evidence="2 3">HIT-DPA4</strain>
    </source>
</reference>
<dbReference type="InterPro" id="IPR024078">
    <property type="entry name" value="LmbE-like_dom_sf"/>
</dbReference>
<dbReference type="SUPFAM" id="SSF102588">
    <property type="entry name" value="LmbE-like"/>
    <property type="match status" value="1"/>
</dbReference>
<dbReference type="Gene3D" id="3.40.50.10320">
    <property type="entry name" value="LmbE-like"/>
    <property type="match status" value="1"/>
</dbReference>
<dbReference type="Proteomes" id="UP000442707">
    <property type="component" value="Unassembled WGS sequence"/>
</dbReference>
<name>A0A6H9V9S8_9ACTN</name>
<comment type="caution">
    <text evidence="2">The sequence shown here is derived from an EMBL/GenBank/DDBJ whole genome shotgun (WGS) entry which is preliminary data.</text>
</comment>
<dbReference type="InterPro" id="IPR006311">
    <property type="entry name" value="TAT_signal"/>
</dbReference>
<dbReference type="PROSITE" id="PS51318">
    <property type="entry name" value="TAT"/>
    <property type="match status" value="1"/>
</dbReference>
<evidence type="ECO:0000256" key="1">
    <source>
        <dbReference type="ARBA" id="ARBA00022833"/>
    </source>
</evidence>
<organism evidence="2 3">
    <name type="scientific">Streptomyces luteolifulvus</name>
    <dbReference type="NCBI Taxonomy" id="2615112"/>
    <lineage>
        <taxon>Bacteria</taxon>
        <taxon>Bacillati</taxon>
        <taxon>Actinomycetota</taxon>
        <taxon>Actinomycetes</taxon>
        <taxon>Kitasatosporales</taxon>
        <taxon>Streptomycetaceae</taxon>
        <taxon>Streptomyces</taxon>
    </lineage>
</organism>
<proteinExistence type="predicted"/>
<sequence>MSTSTHKNRTAEGMSRRHVLAAGALTAAAVAAQGSLGASRASAAAAPAIFYSPHQDDEAIGMAGSILEHKAAGRPVYLVLVSRGENDGLARRMNVGACELLRERCAAPNHWHDLNWPTDGASMIVPARTAEFMASAKAIGVDKVINFDLPDSAHDPSTYGKFVDAVTAKVKSLARKYPGASHKFAAGWLDVTPTHKACSDAAYRLMNDGTIRDVRFNHIYAYDRPYGERARGASYVLNIPSAHMTRKRNSIYCYNTWNPDRNFYALGYHSAYEKLEPAHGDPREFIYTLPSNYRPGKM</sequence>
<dbReference type="Pfam" id="PF02585">
    <property type="entry name" value="PIG-L"/>
    <property type="match status" value="1"/>
</dbReference>
<keyword evidence="3" id="KW-1185">Reference proteome</keyword>
<evidence type="ECO:0000313" key="3">
    <source>
        <dbReference type="Proteomes" id="UP000442707"/>
    </source>
</evidence>
<dbReference type="RefSeq" id="WP_150944604.1">
    <property type="nucleotide sequence ID" value="NZ_VZRB01000002.1"/>
</dbReference>
<dbReference type="GO" id="GO:0016137">
    <property type="term" value="P:glycoside metabolic process"/>
    <property type="evidence" value="ECO:0007669"/>
    <property type="project" value="UniProtKB-ARBA"/>
</dbReference>
<dbReference type="AlphaFoldDB" id="A0A6H9V9S8"/>